<keyword evidence="4" id="KW-1185">Reference proteome</keyword>
<dbReference type="RefSeq" id="WP_237854561.1">
    <property type="nucleotide sequence ID" value="NZ_JAKLWS010000013.1"/>
</dbReference>
<feature type="transmembrane region" description="Helical" evidence="2">
    <location>
        <begin position="7"/>
        <end position="26"/>
    </location>
</feature>
<reference evidence="3" key="2">
    <citation type="submission" date="2024-05" db="EMBL/GenBank/DDBJ databases">
        <title>Rhodohalobacter halophilus gen. nov., sp. nov., a moderately halophilic member of the family Balneolaceae.</title>
        <authorList>
            <person name="Xia J."/>
        </authorList>
    </citation>
    <scope>NUCLEOTIDE SEQUENCE</scope>
    <source>
        <strain evidence="3">WB101</strain>
    </source>
</reference>
<dbReference type="Proteomes" id="UP001165366">
    <property type="component" value="Unassembled WGS sequence"/>
</dbReference>
<evidence type="ECO:0000256" key="1">
    <source>
        <dbReference type="SAM" id="Coils"/>
    </source>
</evidence>
<evidence type="ECO:0000256" key="2">
    <source>
        <dbReference type="SAM" id="Phobius"/>
    </source>
</evidence>
<dbReference type="InterPro" id="IPR014717">
    <property type="entry name" value="Transl_elong_EF1B/ribsomal_bS6"/>
</dbReference>
<dbReference type="EMBL" id="JAKLWS010000013">
    <property type="protein sequence ID" value="MCG2589198.1"/>
    <property type="molecule type" value="Genomic_DNA"/>
</dbReference>
<feature type="coiled-coil region" evidence="1">
    <location>
        <begin position="34"/>
        <end position="64"/>
    </location>
</feature>
<keyword evidence="2" id="KW-1133">Transmembrane helix</keyword>
<keyword evidence="1" id="KW-0175">Coiled coil</keyword>
<evidence type="ECO:0000313" key="3">
    <source>
        <dbReference type="EMBL" id="MCG2589198.1"/>
    </source>
</evidence>
<reference evidence="3" key="1">
    <citation type="submission" date="2022-01" db="EMBL/GenBank/DDBJ databases">
        <authorList>
            <person name="Wang Y."/>
        </authorList>
    </citation>
    <scope>NUCLEOTIDE SEQUENCE</scope>
    <source>
        <strain evidence="3">WB101</strain>
    </source>
</reference>
<keyword evidence="2" id="KW-0472">Membrane</keyword>
<keyword evidence="2" id="KW-0812">Transmembrane</keyword>
<proteinExistence type="predicted"/>
<protein>
    <submittedName>
        <fullName evidence="3">Uncharacterized protein</fullName>
    </submittedName>
</protein>
<comment type="caution">
    <text evidence="3">The sequence shown here is derived from an EMBL/GenBank/DDBJ whole genome shotgun (WGS) entry which is preliminary data.</text>
</comment>
<accession>A0ABS9KEC4</accession>
<dbReference type="Gene3D" id="3.30.70.60">
    <property type="match status" value="1"/>
</dbReference>
<organism evidence="3 4">
    <name type="scientific">Rhodohalobacter sulfatireducens</name>
    <dbReference type="NCBI Taxonomy" id="2911366"/>
    <lineage>
        <taxon>Bacteria</taxon>
        <taxon>Pseudomonadati</taxon>
        <taxon>Balneolota</taxon>
        <taxon>Balneolia</taxon>
        <taxon>Balneolales</taxon>
        <taxon>Balneolaceae</taxon>
        <taxon>Rhodohalobacter</taxon>
    </lineage>
</organism>
<evidence type="ECO:0000313" key="4">
    <source>
        <dbReference type="Proteomes" id="UP001165366"/>
    </source>
</evidence>
<name>A0ABS9KEC4_9BACT</name>
<gene>
    <name evidence="3" type="ORF">L6773_11520</name>
</gene>
<sequence>MKYSIRNTIILLLTLIIMVGGGWLYIHNRFDEEIATTQTTLNEKRAELEEVQNLANQFSSAQANYNEVIFTRMNHPKELFASHSSSNLYDYLQEINEDISFTELNYSFSDSVLNEDHGVINATLNGEGNYSNLTNFLYRIEYSRPIIQIRALQLNNIEELESLNRVTFEINLSAYYRRGNWTSYRAELNTSSPLGSIQYNPYYPLIRPIPPNEENLPNVEASRLIALTGRTAHIIDQTGVLKRLTIGDRVYLGRLSNINLDAREVIFQLNRGGIADTVTLTFSQSQDNS</sequence>